<dbReference type="Gene3D" id="3.40.50.1980">
    <property type="entry name" value="Nitrogenase molybdenum iron protein domain"/>
    <property type="match status" value="2"/>
</dbReference>
<reference evidence="3 4" key="1">
    <citation type="submission" date="2016-01" db="EMBL/GenBank/DDBJ databases">
        <authorList>
            <person name="Mitreva M."/>
            <person name="Pepin K.H."/>
            <person name="Mihindukulasuriya K.A."/>
            <person name="Fulton R."/>
            <person name="Fronick C."/>
            <person name="O'Laughlin M."/>
            <person name="Miner T."/>
            <person name="Herter B."/>
            <person name="Rosa B.A."/>
            <person name="Cordes M."/>
            <person name="Tomlinson C."/>
            <person name="Wollam A."/>
            <person name="Palsikar V.B."/>
            <person name="Mardis E.R."/>
            <person name="Wilson R.K."/>
        </authorList>
    </citation>
    <scope>NUCLEOTIDE SEQUENCE [LARGE SCALE GENOMIC DNA]</scope>
    <source>
        <strain evidence="3 4">KA00071</strain>
    </source>
</reference>
<dbReference type="PROSITE" id="PS51257">
    <property type="entry name" value="PROKAR_LIPOPROTEIN"/>
    <property type="match status" value="1"/>
</dbReference>
<dbReference type="PROSITE" id="PS50983">
    <property type="entry name" value="FE_B12_PBP"/>
    <property type="match status" value="1"/>
</dbReference>
<evidence type="ECO:0000256" key="1">
    <source>
        <dbReference type="ARBA" id="ARBA00008814"/>
    </source>
</evidence>
<dbReference type="InterPro" id="IPR050902">
    <property type="entry name" value="ABC_Transporter_SBP"/>
</dbReference>
<dbReference type="Pfam" id="PF01497">
    <property type="entry name" value="Peripla_BP_2"/>
    <property type="match status" value="1"/>
</dbReference>
<sequence length="317" mass="35561">MKKKNILISCLLALSMTITGCGHEDGPNMKAAKDAADKAFEETLDLTGINQGKVSEEEQGKRAVMDSVALSNVAAALDIKLAGVPTSHLGKMPHRYDNIIQIGLPMNPNMEVTKSINPTMVYVPDSLVDWIDEGLNKHEIPHKYCNLRSVESLYEVTKDLAEEYGKMDKYKELEAERDKFFSEYNARIKDKKKPRVLVLMGLPGSYLVATKNSFAGNLVAHSGAINIVDSDNEFEQPNLEYLLSQKPDYILRTVHAMPDVVNKMFEEEFRTNPAWQHFDAVKNNKVIDLDSSVFGMTGAFDYTKGLLDLEELFYKEG</sequence>
<organism evidence="3 4">
    <name type="scientific">Gemelliphila asaccharolytica</name>
    <dbReference type="NCBI Taxonomy" id="502393"/>
    <lineage>
        <taxon>Bacteria</taxon>
        <taxon>Bacillati</taxon>
        <taxon>Bacillota</taxon>
        <taxon>Bacilli</taxon>
        <taxon>Bacillales</taxon>
        <taxon>Gemellaceae</taxon>
        <taxon>Gemelliphila</taxon>
    </lineage>
</organism>
<dbReference type="SUPFAM" id="SSF53807">
    <property type="entry name" value="Helical backbone' metal receptor"/>
    <property type="match status" value="1"/>
</dbReference>
<dbReference type="PANTHER" id="PTHR30535">
    <property type="entry name" value="VITAMIN B12-BINDING PROTEIN"/>
    <property type="match status" value="1"/>
</dbReference>
<protein>
    <submittedName>
        <fullName evidence="3">Heme ABC transporter, heme-binding protein isdE</fullName>
    </submittedName>
</protein>
<dbReference type="Proteomes" id="UP000070467">
    <property type="component" value="Unassembled WGS sequence"/>
</dbReference>
<name>A0ABR5TLP1_9BACL</name>
<keyword evidence="4" id="KW-1185">Reference proteome</keyword>
<dbReference type="InterPro" id="IPR002491">
    <property type="entry name" value="ABC_transptr_periplasmic_BD"/>
</dbReference>
<dbReference type="PANTHER" id="PTHR30535:SF36">
    <property type="entry name" value="HIGH-AFFINITY HEME UPTAKE SYSTEM PROTEIN ISDE"/>
    <property type="match status" value="1"/>
</dbReference>
<accession>A0ABR5TLP1</accession>
<feature type="domain" description="Fe/B12 periplasmic-binding" evidence="2">
    <location>
        <begin position="62"/>
        <end position="317"/>
    </location>
</feature>
<evidence type="ECO:0000313" key="3">
    <source>
        <dbReference type="EMBL" id="KXB57878.1"/>
    </source>
</evidence>
<comment type="caution">
    <text evidence="3">The sequence shown here is derived from an EMBL/GenBank/DDBJ whole genome shotgun (WGS) entry which is preliminary data.</text>
</comment>
<gene>
    <name evidence="3" type="ORF">HMPREF1871_00734</name>
</gene>
<dbReference type="RefSeq" id="WP_066130142.1">
    <property type="nucleotide sequence ID" value="NZ_KQ959879.1"/>
</dbReference>
<proteinExistence type="inferred from homology"/>
<evidence type="ECO:0000313" key="4">
    <source>
        <dbReference type="Proteomes" id="UP000070467"/>
    </source>
</evidence>
<evidence type="ECO:0000259" key="2">
    <source>
        <dbReference type="PROSITE" id="PS50983"/>
    </source>
</evidence>
<dbReference type="EMBL" id="LSDB01000029">
    <property type="protein sequence ID" value="KXB57878.1"/>
    <property type="molecule type" value="Genomic_DNA"/>
</dbReference>
<comment type="similarity">
    <text evidence="1">Belongs to the bacterial solute-binding protein 8 family.</text>
</comment>